<dbReference type="PANTHER" id="PTHR31549">
    <property type="entry name" value="PROTEIN, PUTATIVE (DUF247)-RELATED-RELATED"/>
    <property type="match status" value="1"/>
</dbReference>
<accession>A0AAN8YGP2</accession>
<dbReference type="AlphaFoldDB" id="A0AAN8YGP2"/>
<dbReference type="EMBL" id="JBANQN010000004">
    <property type="protein sequence ID" value="KAK6791261.1"/>
    <property type="molecule type" value="Genomic_DNA"/>
</dbReference>
<name>A0AAN8YGP2_SOLBU</name>
<reference evidence="1 2" key="1">
    <citation type="submission" date="2024-02" db="EMBL/GenBank/DDBJ databases">
        <title>de novo genome assembly of Solanum bulbocastanum strain 11H21.</title>
        <authorList>
            <person name="Hosaka A.J."/>
        </authorList>
    </citation>
    <scope>NUCLEOTIDE SEQUENCE [LARGE SCALE GENOMIC DNA]</scope>
    <source>
        <tissue evidence="1">Young leaves</tissue>
    </source>
</reference>
<dbReference type="PANTHER" id="PTHR31549:SF171">
    <property type="entry name" value="GI15025"/>
    <property type="match status" value="1"/>
</dbReference>
<evidence type="ECO:0000313" key="1">
    <source>
        <dbReference type="EMBL" id="KAK6791261.1"/>
    </source>
</evidence>
<dbReference type="Proteomes" id="UP001371456">
    <property type="component" value="Unassembled WGS sequence"/>
</dbReference>
<evidence type="ECO:0000313" key="2">
    <source>
        <dbReference type="Proteomes" id="UP001371456"/>
    </source>
</evidence>
<comment type="caution">
    <text evidence="1">The sequence shown here is derived from an EMBL/GenBank/DDBJ whole genome shotgun (WGS) entry which is preliminary data.</text>
</comment>
<sequence length="174" mass="20820">MENFKRKAVRELLLESLNHDCSSYEELASVEKVYKSVEQDFLSAWDRYDMSHRDTISDREWCQMMFRDDCFIIYFITSTGKMSWLKKRNRDLVWRDIILLENQFPLQVLSVLEYTSFGFSSYLNFMSMLINGEEDVKELRAREVIQLNLKFSNEQVVNFFKDIVAHHDPNPQGF</sequence>
<protein>
    <submittedName>
        <fullName evidence="1">Uncharacterized protein</fullName>
    </submittedName>
</protein>
<dbReference type="Pfam" id="PF03140">
    <property type="entry name" value="DUF247"/>
    <property type="match status" value="2"/>
</dbReference>
<organism evidence="1 2">
    <name type="scientific">Solanum bulbocastanum</name>
    <name type="common">Wild potato</name>
    <dbReference type="NCBI Taxonomy" id="147425"/>
    <lineage>
        <taxon>Eukaryota</taxon>
        <taxon>Viridiplantae</taxon>
        <taxon>Streptophyta</taxon>
        <taxon>Embryophyta</taxon>
        <taxon>Tracheophyta</taxon>
        <taxon>Spermatophyta</taxon>
        <taxon>Magnoliopsida</taxon>
        <taxon>eudicotyledons</taxon>
        <taxon>Gunneridae</taxon>
        <taxon>Pentapetalae</taxon>
        <taxon>asterids</taxon>
        <taxon>lamiids</taxon>
        <taxon>Solanales</taxon>
        <taxon>Solanaceae</taxon>
        <taxon>Solanoideae</taxon>
        <taxon>Solaneae</taxon>
        <taxon>Solanum</taxon>
    </lineage>
</organism>
<keyword evidence="2" id="KW-1185">Reference proteome</keyword>
<proteinExistence type="predicted"/>
<dbReference type="InterPro" id="IPR004158">
    <property type="entry name" value="DUF247_pln"/>
</dbReference>
<gene>
    <name evidence="1" type="ORF">RDI58_010342</name>
</gene>